<dbReference type="Pfam" id="PF13041">
    <property type="entry name" value="PPR_2"/>
    <property type="match status" value="1"/>
</dbReference>
<dbReference type="PANTHER" id="PTHR47939:SF13">
    <property type="entry name" value="OS03G0201400 PROTEIN"/>
    <property type="match status" value="1"/>
</dbReference>
<feature type="repeat" description="PPR" evidence="3">
    <location>
        <begin position="29"/>
        <end position="63"/>
    </location>
</feature>
<dbReference type="Proteomes" id="UP001157418">
    <property type="component" value="Unassembled WGS sequence"/>
</dbReference>
<accession>A0AAU9N426</accession>
<sequence length="101" mass="11660">MVRMFCNEGRVDMAIGVWEEMKGEGVLPGMHMFSTLIDSLCREKKLQDCCMYLEEMMDMGIRPPGLMFNRLKKALVDEGKEDVVIMLTRRLEKLKTLLVVS</sequence>
<dbReference type="PANTHER" id="PTHR47939">
    <property type="entry name" value="MEMBRANE-ASSOCIATED SALT-INDUCIBLE PROTEIN-LIKE"/>
    <property type="match status" value="1"/>
</dbReference>
<name>A0AAU9N426_9ASTR</name>
<evidence type="ECO:0000256" key="1">
    <source>
        <dbReference type="ARBA" id="ARBA00007626"/>
    </source>
</evidence>
<dbReference type="InterPro" id="IPR002885">
    <property type="entry name" value="PPR_rpt"/>
</dbReference>
<keyword evidence="2" id="KW-0677">Repeat</keyword>
<evidence type="ECO:0000256" key="3">
    <source>
        <dbReference type="PROSITE-ProRule" id="PRU00708"/>
    </source>
</evidence>
<dbReference type="PROSITE" id="PS51375">
    <property type="entry name" value="PPR"/>
    <property type="match status" value="2"/>
</dbReference>
<dbReference type="EMBL" id="CAKMRJ010004254">
    <property type="protein sequence ID" value="CAH1435068.1"/>
    <property type="molecule type" value="Genomic_DNA"/>
</dbReference>
<reference evidence="4 5" key="1">
    <citation type="submission" date="2022-01" db="EMBL/GenBank/DDBJ databases">
        <authorList>
            <person name="Xiong W."/>
            <person name="Schranz E."/>
        </authorList>
    </citation>
    <scope>NUCLEOTIDE SEQUENCE [LARGE SCALE GENOMIC DNA]</scope>
</reference>
<comment type="similarity">
    <text evidence="1">Belongs to the PPR family. P subfamily.</text>
</comment>
<dbReference type="Gene3D" id="1.25.40.10">
    <property type="entry name" value="Tetratricopeptide repeat domain"/>
    <property type="match status" value="1"/>
</dbReference>
<evidence type="ECO:0008006" key="6">
    <source>
        <dbReference type="Google" id="ProtNLM"/>
    </source>
</evidence>
<dbReference type="AlphaFoldDB" id="A0AAU9N426"/>
<protein>
    <recommendedName>
        <fullName evidence="6">Pentatricopeptide repeat-containing protein</fullName>
    </recommendedName>
</protein>
<evidence type="ECO:0000256" key="2">
    <source>
        <dbReference type="ARBA" id="ARBA00022737"/>
    </source>
</evidence>
<keyword evidence="5" id="KW-1185">Reference proteome</keyword>
<feature type="repeat" description="PPR" evidence="3">
    <location>
        <begin position="1"/>
        <end position="28"/>
    </location>
</feature>
<evidence type="ECO:0000313" key="4">
    <source>
        <dbReference type="EMBL" id="CAH1435068.1"/>
    </source>
</evidence>
<dbReference type="InterPro" id="IPR011990">
    <property type="entry name" value="TPR-like_helical_dom_sf"/>
</dbReference>
<comment type="caution">
    <text evidence="4">The sequence shown here is derived from an EMBL/GenBank/DDBJ whole genome shotgun (WGS) entry which is preliminary data.</text>
</comment>
<proteinExistence type="inferred from homology"/>
<organism evidence="4 5">
    <name type="scientific">Lactuca virosa</name>
    <dbReference type="NCBI Taxonomy" id="75947"/>
    <lineage>
        <taxon>Eukaryota</taxon>
        <taxon>Viridiplantae</taxon>
        <taxon>Streptophyta</taxon>
        <taxon>Embryophyta</taxon>
        <taxon>Tracheophyta</taxon>
        <taxon>Spermatophyta</taxon>
        <taxon>Magnoliopsida</taxon>
        <taxon>eudicotyledons</taxon>
        <taxon>Gunneridae</taxon>
        <taxon>Pentapetalae</taxon>
        <taxon>asterids</taxon>
        <taxon>campanulids</taxon>
        <taxon>Asterales</taxon>
        <taxon>Asteraceae</taxon>
        <taxon>Cichorioideae</taxon>
        <taxon>Cichorieae</taxon>
        <taxon>Lactucinae</taxon>
        <taxon>Lactuca</taxon>
    </lineage>
</organism>
<evidence type="ECO:0000313" key="5">
    <source>
        <dbReference type="Proteomes" id="UP001157418"/>
    </source>
</evidence>
<dbReference type="InterPro" id="IPR050667">
    <property type="entry name" value="PPR-containing_protein"/>
</dbReference>
<dbReference type="NCBIfam" id="TIGR00756">
    <property type="entry name" value="PPR"/>
    <property type="match status" value="2"/>
</dbReference>
<gene>
    <name evidence="4" type="ORF">LVIROSA_LOCUS21536</name>
</gene>